<evidence type="ECO:0000313" key="1">
    <source>
        <dbReference type="EMBL" id="QIV80428.1"/>
    </source>
</evidence>
<organism evidence="1 2">
    <name type="scientific">Mycolicibacterium frederiksbergense</name>
    <dbReference type="NCBI Taxonomy" id="117567"/>
    <lineage>
        <taxon>Bacteria</taxon>
        <taxon>Bacillati</taxon>
        <taxon>Actinomycetota</taxon>
        <taxon>Actinomycetes</taxon>
        <taxon>Mycobacteriales</taxon>
        <taxon>Mycobacteriaceae</taxon>
        <taxon>Mycolicibacterium</taxon>
    </lineage>
</organism>
<keyword evidence="1" id="KW-0378">Hydrolase</keyword>
<dbReference type="Proteomes" id="UP000501849">
    <property type="component" value="Chromosome"/>
</dbReference>
<dbReference type="PANTHER" id="PTHR39456:SF1">
    <property type="entry name" value="METAL-DEPENDENT HYDROLASE"/>
    <property type="match status" value="1"/>
</dbReference>
<dbReference type="PANTHER" id="PTHR39456">
    <property type="entry name" value="METAL-DEPENDENT HYDROLASE"/>
    <property type="match status" value="1"/>
</dbReference>
<dbReference type="RefSeq" id="WP_168141147.1">
    <property type="nucleotide sequence ID" value="NZ_CBCSDT010000013.1"/>
</dbReference>
<sequence>MTEDRVIHDAADKFAPEEVALRPRNVQFDWSDAPLHWIPGDPYASHSVTALNLFLPVAERWFSKLLSDSLVYVRDEHLREEIVGFIGQEAVHARTHDNVLQEYLRRHGIDPEPFTDQLEWVAGQYERRVEQAEPVNRRKALESGCHALCAAEHYTGVLGHWALNNRWDELGADPTLTDLYRWHGAEEVEHRHVSFNVAKYFGMDYVAQALGGVMVSAVFFSMMLRGTKYLVHQDPALPNMRYPRLLWQLRKSGKTGALPTFRYLGASGLTLLRRDYDPVDEGSTAQAVAYLATSPAARATHG</sequence>
<protein>
    <submittedName>
        <fullName evidence="1">Metal-dependent hydrolase</fullName>
    </submittedName>
</protein>
<dbReference type="SUPFAM" id="SSF48613">
    <property type="entry name" value="Heme oxygenase-like"/>
    <property type="match status" value="1"/>
</dbReference>
<reference evidence="1 2" key="1">
    <citation type="submission" date="2019-04" db="EMBL/GenBank/DDBJ databases">
        <title>Draft, Whole-Genome Sequence of the Anthracene-degrading Mycobacterium frederiksbergense LB501T, Isolated from a Polycyclic Aromatic Hydrocarbon (PAH)-Contaminated Soil.</title>
        <authorList>
            <person name="Augelletti F."/>
        </authorList>
    </citation>
    <scope>NUCLEOTIDE SEQUENCE [LARGE SCALE GENOMIC DNA]</scope>
    <source>
        <strain evidence="1 2">LB 501T</strain>
    </source>
</reference>
<dbReference type="AlphaFoldDB" id="A0A6H0RZ91"/>
<name>A0A6H0RZ91_9MYCO</name>
<dbReference type="EMBL" id="CP038799">
    <property type="protein sequence ID" value="QIV80428.1"/>
    <property type="molecule type" value="Genomic_DNA"/>
</dbReference>
<gene>
    <name evidence="1" type="ORF">EXE63_05620</name>
</gene>
<dbReference type="InterPro" id="IPR016516">
    <property type="entry name" value="UCP07580"/>
</dbReference>
<dbReference type="PIRSF" id="PIRSF007580">
    <property type="entry name" value="UCP07580"/>
    <property type="match status" value="1"/>
</dbReference>
<accession>A0A6H0RZ91</accession>
<dbReference type="KEGG" id="mfre:EXE63_05620"/>
<dbReference type="GO" id="GO:0016787">
    <property type="term" value="F:hydrolase activity"/>
    <property type="evidence" value="ECO:0007669"/>
    <property type="project" value="UniProtKB-KW"/>
</dbReference>
<dbReference type="Pfam" id="PF10118">
    <property type="entry name" value="Metal_hydrol"/>
    <property type="match status" value="1"/>
</dbReference>
<keyword evidence="2" id="KW-1185">Reference proteome</keyword>
<dbReference type="InterPro" id="IPR016084">
    <property type="entry name" value="Haem_Oase-like_multi-hlx"/>
</dbReference>
<proteinExistence type="predicted"/>
<evidence type="ECO:0000313" key="2">
    <source>
        <dbReference type="Proteomes" id="UP000501849"/>
    </source>
</evidence>